<proteinExistence type="predicted"/>
<feature type="non-terminal residue" evidence="1">
    <location>
        <position position="61"/>
    </location>
</feature>
<evidence type="ECO:0000313" key="2">
    <source>
        <dbReference type="Proteomes" id="UP001194696"/>
    </source>
</evidence>
<evidence type="ECO:0000313" key="1">
    <source>
        <dbReference type="EMBL" id="KAG0275314.1"/>
    </source>
</evidence>
<dbReference type="EMBL" id="JAAAIM010001872">
    <property type="protein sequence ID" value="KAG0275314.1"/>
    <property type="molecule type" value="Genomic_DNA"/>
</dbReference>
<dbReference type="Proteomes" id="UP001194696">
    <property type="component" value="Unassembled WGS sequence"/>
</dbReference>
<dbReference type="InterPro" id="IPR029063">
    <property type="entry name" value="SAM-dependent_MTases_sf"/>
</dbReference>
<name>A0ABQ7JIV1_9FUNG</name>
<comment type="caution">
    <text evidence="1">The sequence shown here is derived from an EMBL/GenBank/DDBJ whole genome shotgun (WGS) entry which is preliminary data.</text>
</comment>
<keyword evidence="2" id="KW-1185">Reference proteome</keyword>
<accession>A0ABQ7JIV1</accession>
<evidence type="ECO:0008006" key="3">
    <source>
        <dbReference type="Google" id="ProtNLM"/>
    </source>
</evidence>
<reference evidence="1 2" key="1">
    <citation type="journal article" date="2020" name="Fungal Divers.">
        <title>Resolving the Mortierellaceae phylogeny through synthesis of multi-gene phylogenetics and phylogenomics.</title>
        <authorList>
            <person name="Vandepol N."/>
            <person name="Liber J."/>
            <person name="Desiro A."/>
            <person name="Na H."/>
            <person name="Kennedy M."/>
            <person name="Barry K."/>
            <person name="Grigoriev I.V."/>
            <person name="Miller A.N."/>
            <person name="O'Donnell K."/>
            <person name="Stajich J.E."/>
            <person name="Bonito G."/>
        </authorList>
    </citation>
    <scope>NUCLEOTIDE SEQUENCE [LARGE SCALE GENOMIC DNA]</scope>
    <source>
        <strain evidence="1 2">AD045</strain>
    </source>
</reference>
<sequence>MSIIQDKNNQHFDNTAHEYDNIPMAKEMTGKASETILKEFADSTSDEHVRNSTVLDFGCGT</sequence>
<dbReference type="SUPFAM" id="SSF53335">
    <property type="entry name" value="S-adenosyl-L-methionine-dependent methyltransferases"/>
    <property type="match status" value="1"/>
</dbReference>
<organism evidence="1 2">
    <name type="scientific">Linnemannia gamsii</name>
    <dbReference type="NCBI Taxonomy" id="64522"/>
    <lineage>
        <taxon>Eukaryota</taxon>
        <taxon>Fungi</taxon>
        <taxon>Fungi incertae sedis</taxon>
        <taxon>Mucoromycota</taxon>
        <taxon>Mortierellomycotina</taxon>
        <taxon>Mortierellomycetes</taxon>
        <taxon>Mortierellales</taxon>
        <taxon>Mortierellaceae</taxon>
        <taxon>Linnemannia</taxon>
    </lineage>
</organism>
<protein>
    <recommendedName>
        <fullName evidence="3">SAM-dependent methyltransferase</fullName>
    </recommendedName>
</protein>
<gene>
    <name evidence="1" type="ORF">BGZ96_003848</name>
</gene>